<dbReference type="VEuPathDB" id="VectorBase:GPAI047873"/>
<dbReference type="Proteomes" id="UP000092445">
    <property type="component" value="Unassembled WGS sequence"/>
</dbReference>
<keyword evidence="2" id="KW-1185">Reference proteome</keyword>
<dbReference type="EnsemblMetazoa" id="GPAI047873-RA">
    <property type="protein sequence ID" value="GPAI047873-PA"/>
    <property type="gene ID" value="GPAI047873"/>
</dbReference>
<protein>
    <submittedName>
        <fullName evidence="1">Uncharacterized protein</fullName>
    </submittedName>
</protein>
<reference evidence="2" key="1">
    <citation type="submission" date="2014-03" db="EMBL/GenBank/DDBJ databases">
        <authorList>
            <person name="Aksoy S."/>
            <person name="Warren W."/>
            <person name="Wilson R.K."/>
        </authorList>
    </citation>
    <scope>NUCLEOTIDE SEQUENCE [LARGE SCALE GENOMIC DNA]</scope>
    <source>
        <strain evidence="2">IAEA</strain>
    </source>
</reference>
<dbReference type="AlphaFoldDB" id="A0A1B0AJJ6"/>
<accession>A0A1B0AJJ6</accession>
<proteinExistence type="predicted"/>
<sequence>MIGDNHAGAWLMAAQYAACDNTKSISLEQRKRFSKMANSDCLKFSGMENIRLNLGKNAPADLREAYNRKEPKTQLKRYNEEHKRSFLELIRRDFCAFMTRVSHLLLEIFCDSSPWT</sequence>
<name>A0A1B0AJJ6_GLOPL</name>
<organism evidence="1 2">
    <name type="scientific">Glossina pallidipes</name>
    <name type="common">Tsetse fly</name>
    <dbReference type="NCBI Taxonomy" id="7398"/>
    <lineage>
        <taxon>Eukaryota</taxon>
        <taxon>Metazoa</taxon>
        <taxon>Ecdysozoa</taxon>
        <taxon>Arthropoda</taxon>
        <taxon>Hexapoda</taxon>
        <taxon>Insecta</taxon>
        <taxon>Pterygota</taxon>
        <taxon>Neoptera</taxon>
        <taxon>Endopterygota</taxon>
        <taxon>Diptera</taxon>
        <taxon>Brachycera</taxon>
        <taxon>Muscomorpha</taxon>
        <taxon>Hippoboscoidea</taxon>
        <taxon>Glossinidae</taxon>
        <taxon>Glossina</taxon>
    </lineage>
</organism>
<evidence type="ECO:0000313" key="1">
    <source>
        <dbReference type="EnsemblMetazoa" id="GPAI047873-PA"/>
    </source>
</evidence>
<evidence type="ECO:0000313" key="2">
    <source>
        <dbReference type="Proteomes" id="UP000092445"/>
    </source>
</evidence>
<reference evidence="1" key="2">
    <citation type="submission" date="2020-05" db="UniProtKB">
        <authorList>
            <consortium name="EnsemblMetazoa"/>
        </authorList>
    </citation>
    <scope>IDENTIFICATION</scope>
    <source>
        <strain evidence="1">IAEA</strain>
    </source>
</reference>